<evidence type="ECO:0000313" key="3">
    <source>
        <dbReference type="Proteomes" id="UP001153555"/>
    </source>
</evidence>
<name>A0A9N7P579_STRHE</name>
<feature type="compositionally biased region" description="Basic residues" evidence="1">
    <location>
        <begin position="72"/>
        <end position="82"/>
    </location>
</feature>
<proteinExistence type="predicted"/>
<dbReference type="OrthoDB" id="1714540at2759"/>
<dbReference type="PANTHER" id="PTHR33601">
    <property type="entry name" value="PROTEIN LITTLE ZIPPER 4"/>
    <property type="match status" value="1"/>
</dbReference>
<accession>A0A9N7P579</accession>
<dbReference type="AlphaFoldDB" id="A0A9N7P579"/>
<gene>
    <name evidence="2" type="ORF">SHERM_08800</name>
</gene>
<reference evidence="2" key="1">
    <citation type="submission" date="2019-12" db="EMBL/GenBank/DDBJ databases">
        <authorList>
            <person name="Scholes J."/>
        </authorList>
    </citation>
    <scope>NUCLEOTIDE SEQUENCE</scope>
</reference>
<evidence type="ECO:0000256" key="1">
    <source>
        <dbReference type="SAM" id="MobiDB-lite"/>
    </source>
</evidence>
<evidence type="ECO:0000313" key="2">
    <source>
        <dbReference type="EMBL" id="CAA0842946.1"/>
    </source>
</evidence>
<dbReference type="Proteomes" id="UP001153555">
    <property type="component" value="Unassembled WGS sequence"/>
</dbReference>
<keyword evidence="3" id="KW-1185">Reference proteome</keyword>
<dbReference type="InterPro" id="IPR039312">
    <property type="entry name" value="ZPR"/>
</dbReference>
<dbReference type="PANTHER" id="PTHR33601:SF1">
    <property type="entry name" value="PROTEIN LITTLE ZIPPER 4"/>
    <property type="match status" value="1"/>
</dbReference>
<organism evidence="2 3">
    <name type="scientific">Striga hermonthica</name>
    <name type="common">Purple witchweed</name>
    <name type="synonym">Buchnera hermonthica</name>
    <dbReference type="NCBI Taxonomy" id="68872"/>
    <lineage>
        <taxon>Eukaryota</taxon>
        <taxon>Viridiplantae</taxon>
        <taxon>Streptophyta</taxon>
        <taxon>Embryophyta</taxon>
        <taxon>Tracheophyta</taxon>
        <taxon>Spermatophyta</taxon>
        <taxon>Magnoliopsida</taxon>
        <taxon>eudicotyledons</taxon>
        <taxon>Gunneridae</taxon>
        <taxon>Pentapetalae</taxon>
        <taxon>asterids</taxon>
        <taxon>lamiids</taxon>
        <taxon>Lamiales</taxon>
        <taxon>Orobanchaceae</taxon>
        <taxon>Buchnereae</taxon>
        <taxon>Striga</taxon>
    </lineage>
</organism>
<protein>
    <submittedName>
        <fullName evidence="2">Protein binding</fullName>
    </submittedName>
</protein>
<comment type="caution">
    <text evidence="2">The sequence shown here is derived from an EMBL/GenBank/DDBJ whole genome shotgun (WGS) entry which is preliminary data.</text>
</comment>
<dbReference type="EMBL" id="CACSLK010034598">
    <property type="protein sequence ID" value="CAA0842946.1"/>
    <property type="molecule type" value="Genomic_DNA"/>
</dbReference>
<feature type="region of interest" description="Disordered" evidence="1">
    <location>
        <begin position="57"/>
        <end position="82"/>
    </location>
</feature>
<sequence length="82" mass="9412">MSGAKVSKGCEKKNMEEMNSRLYMENCYMLQENEKLRKKAELLNQENQTLLHELQRRLAVDPKTPGNSSGKAKNRGSKLVKE</sequence>